<gene>
    <name evidence="14" type="primary">dsbB</name>
    <name evidence="16" type="ORF">SAMN04488070_0793</name>
</gene>
<dbReference type="InterPro" id="IPR050183">
    <property type="entry name" value="DsbB"/>
</dbReference>
<feature type="topological domain" description="Periplasmic" evidence="14">
    <location>
        <begin position="32"/>
        <end position="49"/>
    </location>
</feature>
<evidence type="ECO:0000256" key="7">
    <source>
        <dbReference type="ARBA" id="ARBA00022982"/>
    </source>
</evidence>
<dbReference type="InterPro" id="IPR023380">
    <property type="entry name" value="DsbB-like_sf"/>
</dbReference>
<evidence type="ECO:0000313" key="16">
    <source>
        <dbReference type="EMBL" id="SFR42188.1"/>
    </source>
</evidence>
<dbReference type="HAMAP" id="MF_00286">
    <property type="entry name" value="DsbB"/>
    <property type="match status" value="1"/>
</dbReference>
<keyword evidence="9 14" id="KW-0560">Oxidoreductase</keyword>
<comment type="similarity">
    <text evidence="2 14">Belongs to the DsbB family.</text>
</comment>
<keyword evidence="12 14" id="KW-0143">Chaperone</keyword>
<evidence type="ECO:0000256" key="13">
    <source>
        <dbReference type="ARBA" id="ARBA00023284"/>
    </source>
</evidence>
<comment type="subcellular location">
    <subcellularLocation>
        <location evidence="1">Cell inner membrane</location>
        <topology evidence="1">Multi-pass membrane protein</topology>
    </subcellularLocation>
    <subcellularLocation>
        <location evidence="14">Cell membrane</location>
        <topology evidence="14">Multi-pass membrane protein</topology>
    </subcellularLocation>
</comment>
<dbReference type="InterPro" id="IPR022920">
    <property type="entry name" value="Disulphide_bond_form_DsbB"/>
</dbReference>
<evidence type="ECO:0000256" key="14">
    <source>
        <dbReference type="HAMAP-Rule" id="MF_00286"/>
    </source>
</evidence>
<feature type="topological domain" description="Cytoplasmic" evidence="14">
    <location>
        <begin position="1"/>
        <end position="14"/>
    </location>
</feature>
<keyword evidence="4 14" id="KW-1003">Cell membrane</keyword>
<feature type="topological domain" description="Cytoplasmic" evidence="14">
    <location>
        <begin position="166"/>
        <end position="173"/>
    </location>
</feature>
<dbReference type="PANTHER" id="PTHR36570">
    <property type="entry name" value="DISULFIDE BOND FORMATION PROTEIN B"/>
    <property type="match status" value="1"/>
</dbReference>
<keyword evidence="13 14" id="KW-0676">Redox-active center</keyword>
<dbReference type="GO" id="GO:0005886">
    <property type="term" value="C:plasma membrane"/>
    <property type="evidence" value="ECO:0007669"/>
    <property type="project" value="UniProtKB-SubCell"/>
</dbReference>
<reference evidence="17" key="1">
    <citation type="submission" date="2016-10" db="EMBL/GenBank/DDBJ databases">
        <authorList>
            <person name="Varghese N."/>
            <person name="Submissions S."/>
        </authorList>
    </citation>
    <scope>NUCLEOTIDE SEQUENCE [LARGE SCALE GENOMIC DNA]</scope>
    <source>
        <strain evidence="17">CGMCC 1.7285</strain>
    </source>
</reference>
<evidence type="ECO:0000256" key="2">
    <source>
        <dbReference type="ARBA" id="ARBA00008823"/>
    </source>
</evidence>
<dbReference type="EMBL" id="FOYU01000001">
    <property type="protein sequence ID" value="SFR42188.1"/>
    <property type="molecule type" value="Genomic_DNA"/>
</dbReference>
<accession>A0A1I6GJ35</accession>
<dbReference type="GO" id="GO:0006457">
    <property type="term" value="P:protein folding"/>
    <property type="evidence" value="ECO:0007669"/>
    <property type="project" value="InterPro"/>
</dbReference>
<keyword evidence="5" id="KW-0997">Cell inner membrane</keyword>
<evidence type="ECO:0000256" key="10">
    <source>
        <dbReference type="ARBA" id="ARBA00023136"/>
    </source>
</evidence>
<evidence type="ECO:0000256" key="11">
    <source>
        <dbReference type="ARBA" id="ARBA00023157"/>
    </source>
</evidence>
<protein>
    <recommendedName>
        <fullName evidence="14">Disulfide bond formation protein B</fullName>
    </recommendedName>
    <alternativeName>
        <fullName evidence="14">Disulfide oxidoreductase</fullName>
    </alternativeName>
</protein>
<dbReference type="Gene3D" id="1.20.1550.10">
    <property type="entry name" value="DsbB-like"/>
    <property type="match status" value="1"/>
</dbReference>
<name>A0A1I6GJ35_9GAMM</name>
<keyword evidence="11 14" id="KW-1015">Disulfide bond</keyword>
<keyword evidence="10 14" id="KW-0472">Membrane</keyword>
<evidence type="ECO:0000256" key="5">
    <source>
        <dbReference type="ARBA" id="ARBA00022519"/>
    </source>
</evidence>
<dbReference type="GO" id="GO:0015035">
    <property type="term" value="F:protein-disulfide reductase activity"/>
    <property type="evidence" value="ECO:0007669"/>
    <property type="project" value="UniProtKB-UniRule"/>
</dbReference>
<comment type="function">
    <text evidence="14">Required for disulfide bond formation in some periplasmic proteins. Acts by oxidizing the DsbA protein.</text>
</comment>
<feature type="transmembrane region" description="Helical" evidence="15">
    <location>
        <begin position="45"/>
        <end position="65"/>
    </location>
</feature>
<dbReference type="PANTHER" id="PTHR36570:SF2">
    <property type="entry name" value="DISULFIDE BOND FORMATION PROTEIN B"/>
    <property type="match status" value="1"/>
</dbReference>
<dbReference type="RefSeq" id="WP_092855491.1">
    <property type="nucleotide sequence ID" value="NZ_FOYU01000001.1"/>
</dbReference>
<keyword evidence="7 14" id="KW-0249">Electron transport</keyword>
<dbReference type="SUPFAM" id="SSF158442">
    <property type="entry name" value="DsbB-like"/>
    <property type="match status" value="1"/>
</dbReference>
<comment type="caution">
    <text evidence="14">Lacks conserved residue(s) required for the propagation of feature annotation.</text>
</comment>
<keyword evidence="17" id="KW-1185">Reference proteome</keyword>
<dbReference type="Pfam" id="PF02600">
    <property type="entry name" value="DsbB"/>
    <property type="match status" value="1"/>
</dbReference>
<organism evidence="16 17">
    <name type="scientific">Pseudidiomarina maritima</name>
    <dbReference type="NCBI Taxonomy" id="519453"/>
    <lineage>
        <taxon>Bacteria</taxon>
        <taxon>Pseudomonadati</taxon>
        <taxon>Pseudomonadota</taxon>
        <taxon>Gammaproteobacteria</taxon>
        <taxon>Alteromonadales</taxon>
        <taxon>Idiomarinaceae</taxon>
        <taxon>Pseudidiomarina</taxon>
    </lineage>
</organism>
<dbReference type="GO" id="GO:0009055">
    <property type="term" value="F:electron transfer activity"/>
    <property type="evidence" value="ECO:0007669"/>
    <property type="project" value="UniProtKB-UniRule"/>
</dbReference>
<evidence type="ECO:0000256" key="1">
    <source>
        <dbReference type="ARBA" id="ARBA00004429"/>
    </source>
</evidence>
<evidence type="ECO:0000313" key="17">
    <source>
        <dbReference type="Proteomes" id="UP000199424"/>
    </source>
</evidence>
<keyword evidence="3 14" id="KW-0813">Transport</keyword>
<keyword evidence="8 14" id="KW-1133">Transmembrane helix</keyword>
<feature type="disulfide bond" description="Redox-active" evidence="14">
    <location>
        <begin position="106"/>
        <end position="132"/>
    </location>
</feature>
<evidence type="ECO:0000256" key="12">
    <source>
        <dbReference type="ARBA" id="ARBA00023186"/>
    </source>
</evidence>
<proteinExistence type="inferred from homology"/>
<sequence length="173" mass="19550">MLTFLAKLPTQRRAWAILSASCFALLAAALFFQYQLGLEPCVKCIYQRTAVLGIGLAALIPLFAPQLFITRLVGYSGWLVAAIWGWLIAREHLEIQNSENSWFIVCDTFPNFPSWMPLHEWFPNFFAAPGQCGEIDWQFVGLSMPGWMQIIFATYTVIGVAVVLARLVRFKSL</sequence>
<evidence type="ECO:0000256" key="8">
    <source>
        <dbReference type="ARBA" id="ARBA00022989"/>
    </source>
</evidence>
<evidence type="ECO:0000256" key="9">
    <source>
        <dbReference type="ARBA" id="ARBA00023002"/>
    </source>
</evidence>
<evidence type="ECO:0000256" key="3">
    <source>
        <dbReference type="ARBA" id="ARBA00022448"/>
    </source>
</evidence>
<evidence type="ECO:0000256" key="6">
    <source>
        <dbReference type="ARBA" id="ARBA00022692"/>
    </source>
</evidence>
<feature type="disulfide bond" description="Redox-active" evidence="14">
    <location>
        <begin position="41"/>
        <end position="44"/>
    </location>
</feature>
<feature type="transmembrane region" description="Helical" evidence="15">
    <location>
        <begin position="147"/>
        <end position="168"/>
    </location>
</feature>
<dbReference type="AlphaFoldDB" id="A0A1I6GJ35"/>
<evidence type="ECO:0000256" key="15">
    <source>
        <dbReference type="SAM" id="Phobius"/>
    </source>
</evidence>
<dbReference type="NCBIfam" id="NF002485">
    <property type="entry name" value="PRK01749.1"/>
    <property type="match status" value="1"/>
</dbReference>
<dbReference type="Proteomes" id="UP000199424">
    <property type="component" value="Unassembled WGS sequence"/>
</dbReference>
<evidence type="ECO:0000256" key="4">
    <source>
        <dbReference type="ARBA" id="ARBA00022475"/>
    </source>
</evidence>
<keyword evidence="6 14" id="KW-0812">Transmembrane</keyword>
<dbReference type="InterPro" id="IPR003752">
    <property type="entry name" value="DiS_bond_form_DsbB/BdbC"/>
</dbReference>